<reference evidence="5 6" key="1">
    <citation type="submission" date="2018-11" db="EMBL/GenBank/DDBJ databases">
        <authorList>
            <consortium name="Pathogen Informatics"/>
        </authorList>
    </citation>
    <scope>NUCLEOTIDE SEQUENCE [LARGE SCALE GENOMIC DNA]</scope>
</reference>
<dbReference type="PROSITE" id="PS50011">
    <property type="entry name" value="PROTEIN_KINASE_DOM"/>
    <property type="match status" value="1"/>
</dbReference>
<dbReference type="PANTHER" id="PTHR27001">
    <property type="entry name" value="OS01G0253100 PROTEIN"/>
    <property type="match status" value="1"/>
</dbReference>
<dbReference type="SUPFAM" id="SSF56112">
    <property type="entry name" value="Protein kinase-like (PK-like)"/>
    <property type="match status" value="1"/>
</dbReference>
<dbReference type="OrthoDB" id="4062651at2759"/>
<dbReference type="Proteomes" id="UP000270094">
    <property type="component" value="Unassembled WGS sequence"/>
</dbReference>
<accession>A0A3P7KED4</accession>
<evidence type="ECO:0000259" key="4">
    <source>
        <dbReference type="PROSITE" id="PS50011"/>
    </source>
</evidence>
<feature type="transmembrane region" description="Helical" evidence="3">
    <location>
        <begin position="121"/>
        <end position="141"/>
    </location>
</feature>
<feature type="domain" description="Protein kinase" evidence="4">
    <location>
        <begin position="1"/>
        <end position="172"/>
    </location>
</feature>
<proteinExistence type="predicted"/>
<dbReference type="Gene3D" id="1.10.510.10">
    <property type="entry name" value="Transferase(Phosphotransferase) domain 1"/>
    <property type="match status" value="1"/>
</dbReference>
<dbReference type="GO" id="GO:0004672">
    <property type="term" value="F:protein kinase activity"/>
    <property type="evidence" value="ECO:0007669"/>
    <property type="project" value="InterPro"/>
</dbReference>
<keyword evidence="3" id="KW-0812">Transmembrane</keyword>
<keyword evidence="3" id="KW-0472">Membrane</keyword>
<dbReference type="EMBL" id="UYYB01002293">
    <property type="protein sequence ID" value="VDM66202.1"/>
    <property type="molecule type" value="Genomic_DNA"/>
</dbReference>
<dbReference type="InterPro" id="IPR000719">
    <property type="entry name" value="Prot_kinase_dom"/>
</dbReference>
<dbReference type="AlphaFoldDB" id="A0A3P7KED4"/>
<name>A0A3P7KED4_STRVU</name>
<evidence type="ECO:0000313" key="6">
    <source>
        <dbReference type="Proteomes" id="UP000270094"/>
    </source>
</evidence>
<dbReference type="GO" id="GO:0005886">
    <property type="term" value="C:plasma membrane"/>
    <property type="evidence" value="ECO:0007669"/>
    <property type="project" value="TreeGrafter"/>
</dbReference>
<keyword evidence="1" id="KW-0547">Nucleotide-binding</keyword>
<sequence length="180" mass="20238">MDFAELRLGDMLIAKTISTSRIETDTDDKCPLIASHVKGTLAYLPPEFITNKILSTKLDVYSFGIVLLEIGTGMRAYMDSRSPPSLAEYCAITKSSYKGSDWVGLLMDKRTPALENKGTSVAFLFFTDILFFFLDALTWWFDGLIRLGLQCVEKDRLARPPFPEIVKILSELSINFDFTA</sequence>
<dbReference type="Pfam" id="PF00069">
    <property type="entry name" value="Pkinase"/>
    <property type="match status" value="1"/>
</dbReference>
<dbReference type="PANTHER" id="PTHR27001:SF931">
    <property type="entry name" value="OS11G0664100 PROTEIN"/>
    <property type="match status" value="1"/>
</dbReference>
<evidence type="ECO:0000256" key="3">
    <source>
        <dbReference type="SAM" id="Phobius"/>
    </source>
</evidence>
<keyword evidence="3" id="KW-1133">Transmembrane helix</keyword>
<evidence type="ECO:0000313" key="5">
    <source>
        <dbReference type="EMBL" id="VDM66202.1"/>
    </source>
</evidence>
<protein>
    <recommendedName>
        <fullName evidence="4">Protein kinase domain-containing protein</fullName>
    </recommendedName>
</protein>
<keyword evidence="6" id="KW-1185">Reference proteome</keyword>
<dbReference type="GO" id="GO:0005524">
    <property type="term" value="F:ATP binding"/>
    <property type="evidence" value="ECO:0007669"/>
    <property type="project" value="UniProtKB-KW"/>
</dbReference>
<gene>
    <name evidence="5" type="ORF">SVUK_LOCUS1200</name>
</gene>
<keyword evidence="2" id="KW-0067">ATP-binding</keyword>
<evidence type="ECO:0000256" key="2">
    <source>
        <dbReference type="ARBA" id="ARBA00022840"/>
    </source>
</evidence>
<organism evidence="5 6">
    <name type="scientific">Strongylus vulgaris</name>
    <name type="common">Blood worm</name>
    <dbReference type="NCBI Taxonomy" id="40348"/>
    <lineage>
        <taxon>Eukaryota</taxon>
        <taxon>Metazoa</taxon>
        <taxon>Ecdysozoa</taxon>
        <taxon>Nematoda</taxon>
        <taxon>Chromadorea</taxon>
        <taxon>Rhabditida</taxon>
        <taxon>Rhabditina</taxon>
        <taxon>Rhabditomorpha</taxon>
        <taxon>Strongyloidea</taxon>
        <taxon>Strongylidae</taxon>
        <taxon>Strongylus</taxon>
    </lineage>
</organism>
<evidence type="ECO:0000256" key="1">
    <source>
        <dbReference type="ARBA" id="ARBA00022741"/>
    </source>
</evidence>
<dbReference type="InterPro" id="IPR011009">
    <property type="entry name" value="Kinase-like_dom_sf"/>
</dbReference>